<dbReference type="AlphaFoldDB" id="A0A1X0ZYV9"/>
<proteinExistence type="predicted"/>
<gene>
    <name evidence="9" type="ORF">B7H17_11335</name>
</gene>
<keyword evidence="2" id="KW-0813">Transport</keyword>
<dbReference type="Proteomes" id="UP000193675">
    <property type="component" value="Unassembled WGS sequence"/>
</dbReference>
<evidence type="ECO:0000256" key="2">
    <source>
        <dbReference type="ARBA" id="ARBA00022448"/>
    </source>
</evidence>
<comment type="subcellular location">
    <subcellularLocation>
        <location evidence="1">Endomembrane system</location>
        <topology evidence="1">Multi-pass membrane protein</topology>
    </subcellularLocation>
</comment>
<evidence type="ECO:0000313" key="10">
    <source>
        <dbReference type="Proteomes" id="UP000193675"/>
    </source>
</evidence>
<evidence type="ECO:0000256" key="4">
    <source>
        <dbReference type="ARBA" id="ARBA00022692"/>
    </source>
</evidence>
<evidence type="ECO:0000256" key="5">
    <source>
        <dbReference type="ARBA" id="ARBA00022967"/>
    </source>
</evidence>
<evidence type="ECO:0000313" key="9">
    <source>
        <dbReference type="EMBL" id="ORL64804.1"/>
    </source>
</evidence>
<keyword evidence="3" id="KW-1003">Cell membrane</keyword>
<reference evidence="9 10" key="1">
    <citation type="submission" date="2017-04" db="EMBL/GenBank/DDBJ databases">
        <title>Presence of VIM-2 positive Pseudomonas species in chickens and their surrounding environment.</title>
        <authorList>
            <person name="Zhang R."/>
        </authorList>
    </citation>
    <scope>NUCLEOTIDE SEQUENCE [LARGE SCALE GENOMIC DNA]</scope>
    <source>
        <strain evidence="9 10">DZ-C18</strain>
    </source>
</reference>
<evidence type="ECO:0000256" key="6">
    <source>
        <dbReference type="ARBA" id="ARBA00022989"/>
    </source>
</evidence>
<keyword evidence="4 8" id="KW-0812">Transmembrane</keyword>
<keyword evidence="5" id="KW-1278">Translocase</keyword>
<sequence length="174" mass="18548">MNRFWLPGISVLALAGATSTLAQATTIGLCSVLLLSLHQALLIPLRRWLAGPWRLLASLLLLAALASSLQLGLQTWALPLAHSLGHYPALLCIQCLMADQLWPDGLGWRRLGLLLSSLLMLCILLGACRQWLATGVGVHLASLAPGGLMLLGGLLALYNRLRPGPAPSRRQGSL</sequence>
<accession>A0A1X0ZYV9</accession>
<evidence type="ECO:0000256" key="1">
    <source>
        <dbReference type="ARBA" id="ARBA00004127"/>
    </source>
</evidence>
<dbReference type="EMBL" id="NBWC01000013">
    <property type="protein sequence ID" value="ORL64804.1"/>
    <property type="molecule type" value="Genomic_DNA"/>
</dbReference>
<evidence type="ECO:0000256" key="3">
    <source>
        <dbReference type="ARBA" id="ARBA00022519"/>
    </source>
</evidence>
<feature type="transmembrane region" description="Helical" evidence="8">
    <location>
        <begin position="56"/>
        <end position="78"/>
    </location>
</feature>
<feature type="transmembrane region" description="Helical" evidence="8">
    <location>
        <begin position="138"/>
        <end position="161"/>
    </location>
</feature>
<evidence type="ECO:0000256" key="8">
    <source>
        <dbReference type="SAM" id="Phobius"/>
    </source>
</evidence>
<name>A0A1X0ZYV9_PSEPU</name>
<dbReference type="PIRSF" id="PIRSF006102">
    <property type="entry name" value="NQR_DE"/>
    <property type="match status" value="1"/>
</dbReference>
<evidence type="ECO:0000256" key="7">
    <source>
        <dbReference type="ARBA" id="ARBA00023136"/>
    </source>
</evidence>
<dbReference type="GO" id="GO:0016020">
    <property type="term" value="C:membrane"/>
    <property type="evidence" value="ECO:0007669"/>
    <property type="project" value="InterPro"/>
</dbReference>
<keyword evidence="6 8" id="KW-1133">Transmembrane helix</keyword>
<dbReference type="RefSeq" id="WP_084856038.1">
    <property type="nucleotide sequence ID" value="NZ_NBWC01000013.1"/>
</dbReference>
<keyword evidence="7 8" id="KW-0472">Membrane</keyword>
<protein>
    <submittedName>
        <fullName evidence="9">NADH:quinone oxidoreductase</fullName>
    </submittedName>
</protein>
<dbReference type="GO" id="GO:0012505">
    <property type="term" value="C:endomembrane system"/>
    <property type="evidence" value="ECO:0007669"/>
    <property type="project" value="UniProtKB-SubCell"/>
</dbReference>
<comment type="caution">
    <text evidence="9">The sequence shown here is derived from an EMBL/GenBank/DDBJ whole genome shotgun (WGS) entry which is preliminary data.</text>
</comment>
<dbReference type="InterPro" id="IPR003667">
    <property type="entry name" value="NqrDE/RnfAE"/>
</dbReference>
<feature type="transmembrane region" description="Helical" evidence="8">
    <location>
        <begin position="111"/>
        <end position="132"/>
    </location>
</feature>
<organism evidence="9 10">
    <name type="scientific">Pseudomonas putida</name>
    <name type="common">Arthrobacter siderocapsulatus</name>
    <dbReference type="NCBI Taxonomy" id="303"/>
    <lineage>
        <taxon>Bacteria</taxon>
        <taxon>Pseudomonadati</taxon>
        <taxon>Pseudomonadota</taxon>
        <taxon>Gammaproteobacteria</taxon>
        <taxon>Pseudomonadales</taxon>
        <taxon>Pseudomonadaceae</taxon>
        <taxon>Pseudomonas</taxon>
    </lineage>
</organism>
<keyword evidence="3" id="KW-0997">Cell inner membrane</keyword>